<organism evidence="1 2">
    <name type="scientific">Prevotella melaninogenica</name>
    <dbReference type="NCBI Taxonomy" id="28132"/>
    <lineage>
        <taxon>Bacteria</taxon>
        <taxon>Pseudomonadati</taxon>
        <taxon>Bacteroidota</taxon>
        <taxon>Bacteroidia</taxon>
        <taxon>Bacteroidales</taxon>
        <taxon>Prevotellaceae</taxon>
        <taxon>Prevotella</taxon>
    </lineage>
</organism>
<dbReference type="AlphaFoldDB" id="A0A7D4KIS6"/>
<evidence type="ECO:0000313" key="2">
    <source>
        <dbReference type="Proteomes" id="UP000500843"/>
    </source>
</evidence>
<name>A0A7D4KIS6_9BACT</name>
<gene>
    <name evidence="1" type="ORF">FIU21_09970</name>
</gene>
<dbReference type="Proteomes" id="UP000500843">
    <property type="component" value="Chromosome 2"/>
</dbReference>
<dbReference type="EMBL" id="CP054011">
    <property type="protein sequence ID" value="QKH89241.1"/>
    <property type="molecule type" value="Genomic_DNA"/>
</dbReference>
<sequence length="72" mass="8252">MEKKQLKKKKYESPRIGIFHYVSDTSLMETSFPNDGGHTKAGDDGQSLNAKQALFFEEDTKESETHNQWDSN</sequence>
<proteinExistence type="predicted"/>
<protein>
    <submittedName>
        <fullName evidence="1">Uncharacterized protein</fullName>
    </submittedName>
</protein>
<accession>A0A7D4KIS6</accession>
<reference evidence="1 2" key="1">
    <citation type="submission" date="2020-05" db="EMBL/GenBank/DDBJ databases">
        <title>FDA dAtabase for Regulatory Grade micrObial Sequences (FDA-ARGOS): Supporting development and validation of Infectious Disease Dx tests.</title>
        <authorList>
            <person name="Moreno J."/>
            <person name="Tallon L."/>
            <person name="Sadzewicz L."/>
            <person name="Zhao X."/>
            <person name="Vavikolanu K."/>
            <person name="Mehta A."/>
            <person name="Aluvathingal J."/>
            <person name="Nadendla S."/>
            <person name="Myers T."/>
            <person name="Yan Y."/>
            <person name="Sichtig H."/>
        </authorList>
    </citation>
    <scope>NUCLEOTIDE SEQUENCE [LARGE SCALE GENOMIC DNA]</scope>
    <source>
        <strain evidence="1 2">FDAARGOS_760</strain>
    </source>
</reference>
<evidence type="ECO:0000313" key="1">
    <source>
        <dbReference type="EMBL" id="QKH89241.1"/>
    </source>
</evidence>